<name>A0A382KX21_9ZZZZ</name>
<evidence type="ECO:0000313" key="1">
    <source>
        <dbReference type="EMBL" id="SVC28083.1"/>
    </source>
</evidence>
<accession>A0A382KX21</accession>
<sequence length="111" mass="13073">MKKSWLLMMSFDEHDGSRNEIKTLYHGKTKRNMVKTMDLFQDMNEHLVLALVEVDKKSTYDKIVDKEDSEEMFFMDSKSNWNNGKTYEDLKEEVLEEMLMGSLLNGDMGYA</sequence>
<gene>
    <name evidence="1" type="ORF">METZ01_LOCUS280937</name>
</gene>
<organism evidence="1">
    <name type="scientific">marine metagenome</name>
    <dbReference type="NCBI Taxonomy" id="408172"/>
    <lineage>
        <taxon>unclassified sequences</taxon>
        <taxon>metagenomes</taxon>
        <taxon>ecological metagenomes</taxon>
    </lineage>
</organism>
<dbReference type="AlphaFoldDB" id="A0A382KX21"/>
<proteinExistence type="predicted"/>
<protein>
    <submittedName>
        <fullName evidence="1">Uncharacterized protein</fullName>
    </submittedName>
</protein>
<reference evidence="1" key="1">
    <citation type="submission" date="2018-05" db="EMBL/GenBank/DDBJ databases">
        <authorList>
            <person name="Lanie J.A."/>
            <person name="Ng W.-L."/>
            <person name="Kazmierczak K.M."/>
            <person name="Andrzejewski T.M."/>
            <person name="Davidsen T.M."/>
            <person name="Wayne K.J."/>
            <person name="Tettelin H."/>
            <person name="Glass J.I."/>
            <person name="Rusch D."/>
            <person name="Podicherti R."/>
            <person name="Tsui H.-C.T."/>
            <person name="Winkler M.E."/>
        </authorList>
    </citation>
    <scope>NUCLEOTIDE SEQUENCE</scope>
</reference>
<dbReference type="EMBL" id="UINC01082898">
    <property type="protein sequence ID" value="SVC28083.1"/>
    <property type="molecule type" value="Genomic_DNA"/>
</dbReference>